<dbReference type="PANTHER" id="PTHR43329">
    <property type="entry name" value="EPOXIDE HYDROLASE"/>
    <property type="match status" value="1"/>
</dbReference>
<comment type="caution">
    <text evidence="4">The sequence shown here is derived from an EMBL/GenBank/DDBJ whole genome shotgun (WGS) entry which is preliminary data.</text>
</comment>
<dbReference type="Pfam" id="PF00561">
    <property type="entry name" value="Abhydrolase_1"/>
    <property type="match status" value="1"/>
</dbReference>
<dbReference type="InterPro" id="IPR029058">
    <property type="entry name" value="AB_hydrolase_fold"/>
</dbReference>
<protein>
    <recommendedName>
        <fullName evidence="3">AB hydrolase-1 domain-containing protein</fullName>
    </recommendedName>
</protein>
<dbReference type="SUPFAM" id="SSF53474">
    <property type="entry name" value="alpha/beta-Hydrolases"/>
    <property type="match status" value="1"/>
</dbReference>
<reference evidence="4 5" key="1">
    <citation type="journal article" date="2020" name="ISME J.">
        <title>Uncovering the hidden diversity of litter-decomposition mechanisms in mushroom-forming fungi.</title>
        <authorList>
            <person name="Floudas D."/>
            <person name="Bentzer J."/>
            <person name="Ahren D."/>
            <person name="Johansson T."/>
            <person name="Persson P."/>
            <person name="Tunlid A."/>
        </authorList>
    </citation>
    <scope>NUCLEOTIDE SEQUENCE [LARGE SCALE GENOMIC DNA]</scope>
    <source>
        <strain evidence="4 5">CBS 291.85</strain>
    </source>
</reference>
<dbReference type="OrthoDB" id="408373at2759"/>
<gene>
    <name evidence="4" type="ORF">D9758_004943</name>
</gene>
<feature type="domain" description="AB hydrolase-1" evidence="3">
    <location>
        <begin position="72"/>
        <end position="196"/>
    </location>
</feature>
<evidence type="ECO:0000313" key="5">
    <source>
        <dbReference type="Proteomes" id="UP000559256"/>
    </source>
</evidence>
<name>A0A8H5LWP8_9AGAR</name>
<dbReference type="InterPro" id="IPR000073">
    <property type="entry name" value="AB_hydrolase_1"/>
</dbReference>
<evidence type="ECO:0000259" key="3">
    <source>
        <dbReference type="Pfam" id="PF00561"/>
    </source>
</evidence>
<proteinExistence type="inferred from homology"/>
<dbReference type="InterPro" id="IPR000639">
    <property type="entry name" value="Epox_hydrolase-like"/>
</dbReference>
<dbReference type="PRINTS" id="PR00412">
    <property type="entry name" value="EPOXHYDRLASE"/>
</dbReference>
<dbReference type="EMBL" id="JAACJM010000006">
    <property type="protein sequence ID" value="KAF5372129.1"/>
    <property type="molecule type" value="Genomic_DNA"/>
</dbReference>
<accession>A0A8H5LWP8</accession>
<sequence>MTEQLVCNSADLAQYKKVLSSLLLALAACASPALVPRVDAPAPFNSSLFKDLNVSRGLNYHYYAVPADTGKPTLLFLHGFPSTSYDWRHQVAFFQDKGYGLLVPDMLGYGGTSKPLDPQLYVASLVTRDIIDILDAEGIEQAVVVAHDWGSQTASRLANYFPERFLSYAFLAVGYMTPTFFATPYEENLNLSKAVLGYENFGYWDFFSSEGADQTVLDHFDSFWDILYPNDTVKTITDWSPLGALEAFITNDTRIPPVDYVTPEERAIQMEAIRKGGLAAPLNWYKIVRGTLEGQDDQGIPQENALIHSPVFFGAALRDYISVSAPIFLAGALVSSNSTVTVHEYNSGHWVQMALPDEVNSDLLHWIEGLGLGA</sequence>
<keyword evidence="5" id="KW-1185">Reference proteome</keyword>
<dbReference type="Gene3D" id="3.40.50.1820">
    <property type="entry name" value="alpha/beta hydrolase"/>
    <property type="match status" value="1"/>
</dbReference>
<dbReference type="GO" id="GO:0016787">
    <property type="term" value="F:hydrolase activity"/>
    <property type="evidence" value="ECO:0007669"/>
    <property type="project" value="UniProtKB-KW"/>
</dbReference>
<evidence type="ECO:0000256" key="1">
    <source>
        <dbReference type="ARBA" id="ARBA00022801"/>
    </source>
</evidence>
<evidence type="ECO:0000256" key="2">
    <source>
        <dbReference type="ARBA" id="ARBA00038334"/>
    </source>
</evidence>
<keyword evidence="1" id="KW-0378">Hydrolase</keyword>
<dbReference type="AlphaFoldDB" id="A0A8H5LWP8"/>
<comment type="similarity">
    <text evidence="2">Belongs to the AB hydrolase superfamily. Epoxide hydrolase family.</text>
</comment>
<dbReference type="Proteomes" id="UP000559256">
    <property type="component" value="Unassembled WGS sequence"/>
</dbReference>
<evidence type="ECO:0000313" key="4">
    <source>
        <dbReference type="EMBL" id="KAF5372129.1"/>
    </source>
</evidence>
<organism evidence="4 5">
    <name type="scientific">Tetrapyrgos nigripes</name>
    <dbReference type="NCBI Taxonomy" id="182062"/>
    <lineage>
        <taxon>Eukaryota</taxon>
        <taxon>Fungi</taxon>
        <taxon>Dikarya</taxon>
        <taxon>Basidiomycota</taxon>
        <taxon>Agaricomycotina</taxon>
        <taxon>Agaricomycetes</taxon>
        <taxon>Agaricomycetidae</taxon>
        <taxon>Agaricales</taxon>
        <taxon>Marasmiineae</taxon>
        <taxon>Marasmiaceae</taxon>
        <taxon>Tetrapyrgos</taxon>
    </lineage>
</organism>